<name>A0A1X7JU91_9MICO</name>
<accession>A0A1X7JU91</accession>
<keyword evidence="2" id="KW-1185">Reference proteome</keyword>
<dbReference type="EMBL" id="FXAY01000002">
    <property type="protein sequence ID" value="SMG31613.1"/>
    <property type="molecule type" value="Genomic_DNA"/>
</dbReference>
<gene>
    <name evidence="1" type="ORF">SAMN06296010_1823</name>
</gene>
<dbReference type="Gene3D" id="3.40.50.2000">
    <property type="entry name" value="Glycogen Phosphorylase B"/>
    <property type="match status" value="2"/>
</dbReference>
<organism evidence="1 2">
    <name type="scientific">Agreia pratensis</name>
    <dbReference type="NCBI Taxonomy" id="150121"/>
    <lineage>
        <taxon>Bacteria</taxon>
        <taxon>Bacillati</taxon>
        <taxon>Actinomycetota</taxon>
        <taxon>Actinomycetes</taxon>
        <taxon>Micrococcales</taxon>
        <taxon>Microbacteriaceae</taxon>
        <taxon>Agreia</taxon>
    </lineage>
</organism>
<evidence type="ECO:0000313" key="1">
    <source>
        <dbReference type="EMBL" id="SMG31613.1"/>
    </source>
</evidence>
<evidence type="ECO:0000313" key="2">
    <source>
        <dbReference type="Proteomes" id="UP000193244"/>
    </source>
</evidence>
<evidence type="ECO:0008006" key="3">
    <source>
        <dbReference type="Google" id="ProtNLM"/>
    </source>
</evidence>
<dbReference type="STRING" id="150121.SAMN06296010_1823"/>
<reference evidence="2" key="1">
    <citation type="submission" date="2017-04" db="EMBL/GenBank/DDBJ databases">
        <authorList>
            <person name="Varghese N."/>
            <person name="Submissions S."/>
        </authorList>
    </citation>
    <scope>NUCLEOTIDE SEQUENCE [LARGE SCALE GENOMIC DNA]</scope>
    <source>
        <strain evidence="2">VKM Ac-2510</strain>
    </source>
</reference>
<dbReference type="Proteomes" id="UP000193244">
    <property type="component" value="Unassembled WGS sequence"/>
</dbReference>
<protein>
    <recommendedName>
        <fullName evidence="3">D-inositol 3-phosphate glycosyltransferase</fullName>
    </recommendedName>
</protein>
<proteinExistence type="predicted"/>
<sequence>MTSLLSHAGRDGSVPEHSVVSGIRPALEPQLVRVASVPASHVYVRHISPIDGDVAQPGGPMAASIDGGVRVVRLADPDPDDPSRSAEQRWWPPTMLDAEWVRAHADDFDIFHLQFGFDARTPEQLRELVTELRRQGKPLVYTVHDLRNPHHHSPAEHDAQLDVLVPAADAVITLTGGAAYEIKRRWARRAIVLPHPHVVDVETMRRVQHTRHDARPDSGDAEYRIGLHLKSLRANMNPIPVVEALLDAVDGLPGAVLQIDGHRDLLEPTGPRYDESLADLLREEASAGRIDLRIHDYFDDAHLWEYLASLDLSVLPYRFGTHSGWLEACRDLGTPVLAPTCGYYRDQAPVMLYLHDDDGLDADSLGCAVARAYYDRPSFSITVDERRRQRESVSDAHAALYRDLLR</sequence>
<dbReference type="SUPFAM" id="SSF53756">
    <property type="entry name" value="UDP-Glycosyltransferase/glycogen phosphorylase"/>
    <property type="match status" value="1"/>
</dbReference>
<dbReference type="AlphaFoldDB" id="A0A1X7JU91"/>
<dbReference type="RefSeq" id="WP_085485029.1">
    <property type="nucleotide sequence ID" value="NZ_FXAY01000002.1"/>
</dbReference>